<evidence type="ECO:0000313" key="2">
    <source>
        <dbReference type="Proteomes" id="UP001152795"/>
    </source>
</evidence>
<gene>
    <name evidence="1" type="ORF">PACLA_8A061454</name>
</gene>
<dbReference type="AlphaFoldDB" id="A0A7D9KX12"/>
<keyword evidence="2" id="KW-1185">Reference proteome</keyword>
<name>A0A7D9KX12_PARCT</name>
<organism evidence="1 2">
    <name type="scientific">Paramuricea clavata</name>
    <name type="common">Red gorgonian</name>
    <name type="synonym">Violescent sea-whip</name>
    <dbReference type="NCBI Taxonomy" id="317549"/>
    <lineage>
        <taxon>Eukaryota</taxon>
        <taxon>Metazoa</taxon>
        <taxon>Cnidaria</taxon>
        <taxon>Anthozoa</taxon>
        <taxon>Octocorallia</taxon>
        <taxon>Malacalcyonacea</taxon>
        <taxon>Plexauridae</taxon>
        <taxon>Paramuricea</taxon>
    </lineage>
</organism>
<reference evidence="1" key="1">
    <citation type="submission" date="2020-04" db="EMBL/GenBank/DDBJ databases">
        <authorList>
            <person name="Alioto T."/>
            <person name="Alioto T."/>
            <person name="Gomez Garrido J."/>
        </authorList>
    </citation>
    <scope>NUCLEOTIDE SEQUENCE</scope>
    <source>
        <strain evidence="1">A484AB</strain>
    </source>
</reference>
<dbReference type="Proteomes" id="UP001152795">
    <property type="component" value="Unassembled WGS sequence"/>
</dbReference>
<dbReference type="EMBL" id="CACRXK020011337">
    <property type="protein sequence ID" value="CAB4021254.1"/>
    <property type="molecule type" value="Genomic_DNA"/>
</dbReference>
<sequence>MAEIDQELLTVNNLDDIERELGANPFPWTDVCTEEIMQWLDCYSICHRTAKEVLLMVMMTTTSSLLGNSTIRVYDNDPFEEKANLHTIVIGPSGIGKSPAARHGCRLPLTEHLETKVNKIMWTDEPTENGLFNFFVSNDNVVPMLCIDEATEFLRRTVSQKGRKGLLEMSRMCKLYDGDSWFMLKGTKGKRSGVSEARCSFLALCTAKEFLESIWPVAIAAKNGFPDRILLYYKFESHRATLSDVGEKLNKLRQEYGSLQNLNGVFEDIYTRHNSGSSIKYTLSNEAKEIYIKHVDEAIPSQESNTRNSSSCNHKVQRNILKVALNLHVLYNRITNVLDGQSNQIPVRISVHTMNNAIALIEFLKRMRAISELAHTSQSPRSFPSLSNESLGAVVRVRRGVFFYKAFPQEINETTLAKYRISPEEYRQCYFSDDSHITDDQKLYMETHHPRAEEYQLLQNGPAE</sequence>
<proteinExistence type="predicted"/>
<evidence type="ECO:0000313" key="1">
    <source>
        <dbReference type="EMBL" id="CAB4021254.1"/>
    </source>
</evidence>
<dbReference type="Pfam" id="PF13148">
    <property type="entry name" value="DUF3987"/>
    <property type="match status" value="1"/>
</dbReference>
<dbReference type="InterPro" id="IPR025048">
    <property type="entry name" value="DUF3987"/>
</dbReference>
<protein>
    <submittedName>
        <fullName evidence="1">Uncharacterized protein</fullName>
    </submittedName>
</protein>
<dbReference type="OrthoDB" id="5982168at2759"/>
<accession>A0A7D9KX12</accession>
<comment type="caution">
    <text evidence="1">The sequence shown here is derived from an EMBL/GenBank/DDBJ whole genome shotgun (WGS) entry which is preliminary data.</text>
</comment>